<evidence type="ECO:0000313" key="3">
    <source>
        <dbReference type="Proteomes" id="UP000198734"/>
    </source>
</evidence>
<feature type="compositionally biased region" description="Polar residues" evidence="1">
    <location>
        <begin position="28"/>
        <end position="54"/>
    </location>
</feature>
<dbReference type="EMBL" id="FOXU01000001">
    <property type="protein sequence ID" value="SFQ02903.1"/>
    <property type="molecule type" value="Genomic_DNA"/>
</dbReference>
<dbReference type="Proteomes" id="UP000198734">
    <property type="component" value="Unassembled WGS sequence"/>
</dbReference>
<dbReference type="RefSeq" id="WP_093534192.1">
    <property type="nucleotide sequence ID" value="NZ_FOXU01000001.1"/>
</dbReference>
<dbReference type="STRING" id="126156.SAMN05421670_0684"/>
<evidence type="ECO:0000313" key="2">
    <source>
        <dbReference type="EMBL" id="SFQ02903.1"/>
    </source>
</evidence>
<dbReference type="AlphaFoldDB" id="A0A1I5V5S7"/>
<reference evidence="3" key="1">
    <citation type="submission" date="2016-10" db="EMBL/GenBank/DDBJ databases">
        <authorList>
            <person name="Varghese N."/>
            <person name="Submissions S."/>
        </authorList>
    </citation>
    <scope>NUCLEOTIDE SEQUENCE [LARGE SCALE GENOMIC DNA]</scope>
    <source>
        <strain evidence="3">DSM 11706</strain>
    </source>
</reference>
<sequence length="103" mass="11141">MTDQNKSAKSDKKDPSTFTAYGDPINDTHPSLNDQHTKATSPIAKSTQNVSSGRINPDTKKDDTSAYGDPIIDNSTSTLDEDKLANSTIAKSTQTKNGFTYLE</sequence>
<proteinExistence type="predicted"/>
<gene>
    <name evidence="2" type="ORF">SAMN05421670_0684</name>
</gene>
<keyword evidence="3" id="KW-1185">Reference proteome</keyword>
<accession>A0A1I5V5S7</accession>
<feature type="region of interest" description="Disordered" evidence="1">
    <location>
        <begin position="1"/>
        <end position="79"/>
    </location>
</feature>
<name>A0A1I5V5S7_9BACI</name>
<evidence type="ECO:0000256" key="1">
    <source>
        <dbReference type="SAM" id="MobiDB-lite"/>
    </source>
</evidence>
<protein>
    <submittedName>
        <fullName evidence="2">Uncharacterized protein</fullName>
    </submittedName>
</protein>
<feature type="compositionally biased region" description="Basic and acidic residues" evidence="1">
    <location>
        <begin position="1"/>
        <end position="15"/>
    </location>
</feature>
<dbReference type="OrthoDB" id="2973744at2"/>
<organism evidence="2 3">
    <name type="scientific">Psychrobacillus psychrotolerans</name>
    <dbReference type="NCBI Taxonomy" id="126156"/>
    <lineage>
        <taxon>Bacteria</taxon>
        <taxon>Bacillati</taxon>
        <taxon>Bacillota</taxon>
        <taxon>Bacilli</taxon>
        <taxon>Bacillales</taxon>
        <taxon>Bacillaceae</taxon>
        <taxon>Psychrobacillus</taxon>
    </lineage>
</organism>